<dbReference type="GeneID" id="3289518"/>
<sequence>MIDSISEETLIVKSYTVNHCAKNVPVFINSYDLTAEVAKNEDVRLARQVQISLEKIDEVIESIFSASGPSVENVKDQAKFALCRLLLGPVSIPCYCEEWDVNFYLTKCSYNCEGPVLYIYKNASQCCESTYRFSIMTNYHSTHIFRGLLSLQEWNSHLSNILCTCSNVTGDKYTATIFPNNASIYLEYYPYFLCYLCKHLSIIDIEQCTNELIAFLGPKTSQRIIIHYKLLFGFRSKPMNFTVSLLEQVFTLEIQKLYYSVSKHNSTTADFFNVITAKFAEDKYFVLRTFKLSAQITPGIQSFCSLKFKLQTLYLNLKIMKNTKLSISNSFYHGKTLYTLDEKQLVWRNLLLIYYGYNLKDNVKQTQEESLLSMHYIRILERLSLKSFREINQQFRFEIPSYQEKTLQFIPGGNDFAEITSVTHGETTVNAFNTNRVMNVKAALSGEIHCVLHRIPKSMTHSFVMYKRTFKEPSLTVSTFISNDDFTTSSLNINIRGPYCDFLYALGVYRLHVNIQDFFLPAFVCNSNNSMDLHGLENQGIVRKRKKKVYWITNFPCMISNSEKVNVGWFKAGTGIIPKVSGTDLKNVLLKELISIGEIPNITFDMDLHALLTLLEKRNMHQVPFLIKQFFMFLRLGLLVGYGRKQERKVHHIMLFLIQKGFFDFSKNSVANSKIKHACALVGSRLANNVPKILSKQKKMKLDHLGRNANALTVLRFIVENGYYKRKTIFRKLLKYLATTSFNAHVQTESNRLLNLMHNDSKTNFSSLERLYTLR</sequence>
<reference evidence="4 5" key="1">
    <citation type="journal article" date="1998" name="Virology">
        <title>The DNA sequence of the RK strain of human herpesvirus 7.</title>
        <authorList>
            <person name="Megaw A.G."/>
            <person name="Rapaport D."/>
            <person name="Avidor B."/>
            <person name="Frenkel N."/>
            <person name="Davison A.J."/>
        </authorList>
    </citation>
    <scope>NUCLEOTIDE SEQUENCE [LARGE SCALE GENOMIC DNA]</scope>
    <source>
        <strain evidence="4 5">RK</strain>
    </source>
</reference>
<evidence type="ECO:0000259" key="2">
    <source>
        <dbReference type="Pfam" id="PF03043"/>
    </source>
</evidence>
<gene>
    <name evidence="4" type="primary">U58</name>
</gene>
<feature type="domain" description="Herpesvirus UL87 C-terminal" evidence="2">
    <location>
        <begin position="217"/>
        <end position="738"/>
    </location>
</feature>
<dbReference type="InterPro" id="IPR007618">
    <property type="entry name" value="Herpes_UL87_N"/>
</dbReference>
<organism evidence="4 5">
    <name type="scientific">Human herpesvirus 7 (strain RK)</name>
    <name type="common">HHV-7</name>
    <name type="synonym">Human T lymphotropic virus</name>
    <dbReference type="NCBI Taxonomy" id="262398"/>
    <lineage>
        <taxon>Viruses</taxon>
        <taxon>Duplodnaviria</taxon>
        <taxon>Heunggongvirae</taxon>
        <taxon>Peploviricota</taxon>
        <taxon>Herviviricetes</taxon>
        <taxon>Herpesvirales</taxon>
        <taxon>Orthoherpesviridae</taxon>
        <taxon>Betaherpesvirinae</taxon>
        <taxon>Roseolovirus</taxon>
        <taxon>Roseolovirus humanbeta7</taxon>
        <taxon>Human betaherpesvirus 7</taxon>
    </lineage>
</organism>
<dbReference type="Pfam" id="PF03043">
    <property type="entry name" value="Herpes_UL87"/>
    <property type="match status" value="1"/>
</dbReference>
<evidence type="ECO:0000256" key="1">
    <source>
        <dbReference type="ARBA" id="ARBA00007679"/>
    </source>
</evidence>
<evidence type="ECO:0000313" key="4">
    <source>
        <dbReference type="EMBL" id="AAC40774.1"/>
    </source>
</evidence>
<name>O56290_HHV7R</name>
<dbReference type="Pfam" id="PF04532">
    <property type="entry name" value="DUF587"/>
    <property type="match status" value="1"/>
</dbReference>
<comment type="similarity">
    <text evidence="1">Belongs to the herpesviridae UL87 family.</text>
</comment>
<dbReference type="OrthoDB" id="469at10239"/>
<dbReference type="KEGG" id="vg:3289518"/>
<evidence type="ECO:0000259" key="3">
    <source>
        <dbReference type="Pfam" id="PF04532"/>
    </source>
</evidence>
<protein>
    <submittedName>
        <fullName evidence="4">U58</fullName>
    </submittedName>
</protein>
<dbReference type="Proteomes" id="UP000098510">
    <property type="component" value="Segment"/>
</dbReference>
<evidence type="ECO:0000313" key="5">
    <source>
        <dbReference type="Proteomes" id="UP000098510"/>
    </source>
</evidence>
<dbReference type="EMBL" id="AF037218">
    <property type="protein sequence ID" value="AAC40774.1"/>
    <property type="molecule type" value="Genomic_DNA"/>
</dbReference>
<accession>O56290</accession>
<proteinExistence type="inferred from homology"/>
<dbReference type="InterPro" id="IPR004285">
    <property type="entry name" value="Herpes_UL87_C"/>
</dbReference>
<organismHost>
    <name type="scientific">Homo sapiens</name>
    <name type="common">Human</name>
    <dbReference type="NCBI Taxonomy" id="9606"/>
</organismHost>
<feature type="domain" description="Herpesvirus UL87 N-terminal" evidence="3">
    <location>
        <begin position="7"/>
        <end position="213"/>
    </location>
</feature>
<dbReference type="DNASU" id="3289518"/>
<keyword evidence="5" id="KW-1185">Reference proteome</keyword>
<dbReference type="RefSeq" id="YP_073800.1">
    <property type="nucleotide sequence ID" value="NC_001716.2"/>
</dbReference>